<keyword evidence="2" id="KW-1185">Reference proteome</keyword>
<comment type="caution">
    <text evidence="1">The sequence shown here is derived from an EMBL/GenBank/DDBJ whole genome shotgun (WGS) entry which is preliminary data.</text>
</comment>
<dbReference type="Proteomes" id="UP001500074">
    <property type="component" value="Unassembled WGS sequence"/>
</dbReference>
<name>A0ABP9RCA6_9GAMM</name>
<gene>
    <name evidence="1" type="ORF">GCM10023342_15720</name>
</gene>
<evidence type="ECO:0000313" key="2">
    <source>
        <dbReference type="Proteomes" id="UP001500074"/>
    </source>
</evidence>
<protein>
    <submittedName>
        <fullName evidence="1">Uncharacterized protein</fullName>
    </submittedName>
</protein>
<accession>A0ABP9RCA6</accession>
<dbReference type="RefSeq" id="WP_031383395.1">
    <property type="nucleotide sequence ID" value="NZ_BAABKI010000018.1"/>
</dbReference>
<evidence type="ECO:0000313" key="1">
    <source>
        <dbReference type="EMBL" id="GAA5174531.1"/>
    </source>
</evidence>
<organism evidence="1 2">
    <name type="scientific">Modicisalibacter zincidurans</name>
    <dbReference type="NCBI Taxonomy" id="1178777"/>
    <lineage>
        <taxon>Bacteria</taxon>
        <taxon>Pseudomonadati</taxon>
        <taxon>Pseudomonadota</taxon>
        <taxon>Gammaproteobacteria</taxon>
        <taxon>Oceanospirillales</taxon>
        <taxon>Halomonadaceae</taxon>
        <taxon>Modicisalibacter</taxon>
    </lineage>
</organism>
<reference evidence="2" key="1">
    <citation type="journal article" date="2019" name="Int. J. Syst. Evol. Microbiol.">
        <title>The Global Catalogue of Microorganisms (GCM) 10K type strain sequencing project: providing services to taxonomists for standard genome sequencing and annotation.</title>
        <authorList>
            <consortium name="The Broad Institute Genomics Platform"/>
            <consortium name="The Broad Institute Genome Sequencing Center for Infectious Disease"/>
            <person name="Wu L."/>
            <person name="Ma J."/>
        </authorList>
    </citation>
    <scope>NUCLEOTIDE SEQUENCE [LARGE SCALE GENOMIC DNA]</scope>
    <source>
        <strain evidence="2">JCM 18472</strain>
    </source>
</reference>
<proteinExistence type="predicted"/>
<dbReference type="EMBL" id="BAABKI010000018">
    <property type="protein sequence ID" value="GAA5174531.1"/>
    <property type="molecule type" value="Genomic_DNA"/>
</dbReference>
<sequence length="65" mass="6992">MNKPIDTQYMKGIAVLSPSLHELDCSAPARPSVELQVEAALDEVDRSSMESFPASGFALLPMGIE</sequence>